<feature type="region of interest" description="Disordered" evidence="1">
    <location>
        <begin position="191"/>
        <end position="212"/>
    </location>
</feature>
<dbReference type="RefSeq" id="WP_133156718.1">
    <property type="nucleotide sequence ID" value="NZ_CP037867.1"/>
</dbReference>
<accession>A0A4P6X3V7</accession>
<sequence length="212" mass="24027">MNMMINISDPTLTKMLLEHVVEQAEAGGLDQLLASGFRPELVDDLRQRPLRDFFYAARNGGLAMSVQFDIKNLEACLWRRDIAKHTETLKEYFVRHGASIEMLRSLFTLSKQELQRLRTELDLSKVGPNGRPRMPPASIRDKIHQRWHAIGQSQPNSHQRDRLCSLHQEFSSFSIAALHRVITEFDESGTTASAHLPEPAQPAAPAEAQYLS</sequence>
<dbReference type="InterPro" id="IPR021364">
    <property type="entry name" value="DUF2857"/>
</dbReference>
<feature type="compositionally biased region" description="Low complexity" evidence="1">
    <location>
        <begin position="197"/>
        <end position="212"/>
    </location>
</feature>
<dbReference type="EMBL" id="CP037867">
    <property type="protein sequence ID" value="QBM28384.1"/>
    <property type="molecule type" value="Genomic_DNA"/>
</dbReference>
<reference evidence="2 3" key="1">
    <citation type="submission" date="2019-03" db="EMBL/GenBank/DDBJ databases">
        <authorList>
            <person name="Sebastian G."/>
            <person name="Baumann P."/>
            <person name="Ruckert C."/>
            <person name="Kalinowski J."/>
            <person name="Nebel B."/>
            <person name="Takors R."/>
            <person name="Blombach B."/>
        </authorList>
    </citation>
    <scope>NUCLEOTIDE SEQUENCE [LARGE SCALE GENOMIC DNA]</scope>
    <source>
        <strain evidence="2 3">DSM 1084</strain>
    </source>
</reference>
<dbReference type="KEGG" id="hpse:HPF_11845"/>
<evidence type="ECO:0008006" key="4">
    <source>
        <dbReference type="Google" id="ProtNLM"/>
    </source>
</evidence>
<name>A0A4P6X3V7_HYDPS</name>
<dbReference type="AlphaFoldDB" id="A0A4P6X3V7"/>
<dbReference type="Proteomes" id="UP000293912">
    <property type="component" value="Chromosome"/>
</dbReference>
<evidence type="ECO:0000256" key="1">
    <source>
        <dbReference type="SAM" id="MobiDB-lite"/>
    </source>
</evidence>
<evidence type="ECO:0000313" key="3">
    <source>
        <dbReference type="Proteomes" id="UP000293912"/>
    </source>
</evidence>
<protein>
    <recommendedName>
        <fullName evidence="4">DUF2857 domain-containing protein</fullName>
    </recommendedName>
</protein>
<gene>
    <name evidence="2" type="ORF">HPF_11845</name>
</gene>
<dbReference type="Pfam" id="PF11198">
    <property type="entry name" value="DUF2857"/>
    <property type="match status" value="1"/>
</dbReference>
<keyword evidence="3" id="KW-1185">Reference proteome</keyword>
<evidence type="ECO:0000313" key="2">
    <source>
        <dbReference type="EMBL" id="QBM28384.1"/>
    </source>
</evidence>
<organism evidence="2 3">
    <name type="scientific">Hydrogenophaga pseudoflava</name>
    <name type="common">Pseudomonas carboxydoflava</name>
    <dbReference type="NCBI Taxonomy" id="47421"/>
    <lineage>
        <taxon>Bacteria</taxon>
        <taxon>Pseudomonadati</taxon>
        <taxon>Pseudomonadota</taxon>
        <taxon>Betaproteobacteria</taxon>
        <taxon>Burkholderiales</taxon>
        <taxon>Comamonadaceae</taxon>
        <taxon>Hydrogenophaga</taxon>
    </lineage>
</organism>
<proteinExistence type="predicted"/>